<comment type="caution">
    <text evidence="2">The sequence shown here is derived from an EMBL/GenBank/DDBJ whole genome shotgun (WGS) entry which is preliminary data.</text>
</comment>
<name>A0ABU2CD63_9BURK</name>
<organism evidence="2 3">
    <name type="scientific">Rhodoferax ferrireducens</name>
    <dbReference type="NCBI Taxonomy" id="192843"/>
    <lineage>
        <taxon>Bacteria</taxon>
        <taxon>Pseudomonadati</taxon>
        <taxon>Pseudomonadota</taxon>
        <taxon>Betaproteobacteria</taxon>
        <taxon>Burkholderiales</taxon>
        <taxon>Comamonadaceae</taxon>
        <taxon>Rhodoferax</taxon>
    </lineage>
</organism>
<dbReference type="EMBL" id="JAVDXT010000004">
    <property type="protein sequence ID" value="MDR7379226.1"/>
    <property type="molecule type" value="Genomic_DNA"/>
</dbReference>
<evidence type="ECO:0000313" key="2">
    <source>
        <dbReference type="EMBL" id="MDR7379226.1"/>
    </source>
</evidence>
<protein>
    <submittedName>
        <fullName evidence="2">Uncharacterized protein</fullName>
    </submittedName>
</protein>
<evidence type="ECO:0000313" key="3">
    <source>
        <dbReference type="Proteomes" id="UP001180487"/>
    </source>
</evidence>
<feature type="region of interest" description="Disordered" evidence="1">
    <location>
        <begin position="1"/>
        <end position="51"/>
    </location>
</feature>
<evidence type="ECO:0000256" key="1">
    <source>
        <dbReference type="SAM" id="MobiDB-lite"/>
    </source>
</evidence>
<gene>
    <name evidence="2" type="ORF">J2X19_003920</name>
</gene>
<keyword evidence="3" id="KW-1185">Reference proteome</keyword>
<accession>A0ABU2CD63</accession>
<feature type="compositionally biased region" description="Low complexity" evidence="1">
    <location>
        <begin position="28"/>
        <end position="41"/>
    </location>
</feature>
<proteinExistence type="predicted"/>
<sequence>MSIHLHKPHRPHDDVPDGPEPGGLPVEPDAGAPQPAAPQDPGDGGLPDPAP</sequence>
<feature type="compositionally biased region" description="Basic residues" evidence="1">
    <location>
        <begin position="1"/>
        <end position="10"/>
    </location>
</feature>
<reference evidence="2 3" key="1">
    <citation type="submission" date="2023-07" db="EMBL/GenBank/DDBJ databases">
        <title>Sorghum-associated microbial communities from plants grown in Nebraska, USA.</title>
        <authorList>
            <person name="Schachtman D."/>
        </authorList>
    </citation>
    <scope>NUCLEOTIDE SEQUENCE [LARGE SCALE GENOMIC DNA]</scope>
    <source>
        <strain evidence="2 3">BE313</strain>
    </source>
</reference>
<dbReference type="RefSeq" id="WP_310375709.1">
    <property type="nucleotide sequence ID" value="NZ_JAVDXT010000004.1"/>
</dbReference>
<dbReference type="Proteomes" id="UP001180487">
    <property type="component" value="Unassembled WGS sequence"/>
</dbReference>